<feature type="domain" description="Mur ligase N-terminal catalytic" evidence="12">
    <location>
        <begin position="18"/>
        <end position="68"/>
    </location>
</feature>
<proteinExistence type="inferred from homology"/>
<evidence type="ECO:0000256" key="5">
    <source>
        <dbReference type="ARBA" id="ARBA00022840"/>
    </source>
</evidence>
<keyword evidence="3 10" id="KW-0132">Cell division</keyword>
<dbReference type="GO" id="GO:0071555">
    <property type="term" value="P:cell wall organization"/>
    <property type="evidence" value="ECO:0007669"/>
    <property type="project" value="UniProtKB-KW"/>
</dbReference>
<evidence type="ECO:0000256" key="4">
    <source>
        <dbReference type="ARBA" id="ARBA00022741"/>
    </source>
</evidence>
<reference evidence="15 16" key="1">
    <citation type="submission" date="2006-02" db="EMBL/GenBank/DDBJ databases">
        <authorList>
            <person name="Murray A."/>
            <person name="Staley J."/>
            <person name="Ferriera S."/>
            <person name="Johnson J."/>
            <person name="Kravitz S."/>
            <person name="Halpern A."/>
            <person name="Remington K."/>
            <person name="Beeson K."/>
            <person name="Tran B."/>
            <person name="Rogers Y.-H."/>
            <person name="Friedman R."/>
            <person name="Venter J.C."/>
        </authorList>
    </citation>
    <scope>NUCLEOTIDE SEQUENCE [LARGE SCALE GENOMIC DNA]</scope>
    <source>
        <strain evidence="15 16">23-P</strain>
    </source>
</reference>
<evidence type="ECO:0000256" key="2">
    <source>
        <dbReference type="ARBA" id="ARBA00022598"/>
    </source>
</evidence>
<evidence type="ECO:0000256" key="11">
    <source>
        <dbReference type="RuleBase" id="RU004136"/>
    </source>
</evidence>
<feature type="binding site" evidence="10">
    <location>
        <begin position="97"/>
        <end position="103"/>
    </location>
    <ligand>
        <name>ATP</name>
        <dbReference type="ChEBI" id="CHEBI:30616"/>
    </ligand>
</feature>
<evidence type="ECO:0000256" key="7">
    <source>
        <dbReference type="ARBA" id="ARBA00022984"/>
    </source>
</evidence>
<comment type="subcellular location">
    <subcellularLocation>
        <location evidence="10 11">Cytoplasm</location>
    </subcellularLocation>
</comment>
<dbReference type="STRING" id="313594.PI23P_06660"/>
<keyword evidence="6 10" id="KW-0133">Cell shape</keyword>
<evidence type="ECO:0000313" key="16">
    <source>
        <dbReference type="Proteomes" id="UP000003053"/>
    </source>
</evidence>
<keyword evidence="2 10" id="KW-0436">Ligase</keyword>
<accession>A4BYP1</accession>
<dbReference type="OrthoDB" id="9801978at2"/>
<evidence type="ECO:0000256" key="3">
    <source>
        <dbReference type="ARBA" id="ARBA00022618"/>
    </source>
</evidence>
<dbReference type="NCBIfam" id="TIGR01143">
    <property type="entry name" value="murF"/>
    <property type="match status" value="1"/>
</dbReference>
<feature type="domain" description="Mur ligase C-terminal" evidence="13">
    <location>
        <begin position="292"/>
        <end position="353"/>
    </location>
</feature>
<dbReference type="Pfam" id="PF01225">
    <property type="entry name" value="Mur_ligase"/>
    <property type="match status" value="1"/>
</dbReference>
<dbReference type="eggNOG" id="COG0770">
    <property type="taxonomic scope" value="Bacteria"/>
</dbReference>
<comment type="similarity">
    <text evidence="10">Belongs to the MurCDEF family. MurF subfamily.</text>
</comment>
<dbReference type="InterPro" id="IPR013221">
    <property type="entry name" value="Mur_ligase_cen"/>
</dbReference>
<dbReference type="Gene3D" id="3.90.190.20">
    <property type="entry name" value="Mur ligase, C-terminal domain"/>
    <property type="match status" value="1"/>
</dbReference>
<comment type="pathway">
    <text evidence="10 11">Cell wall biogenesis; peptidoglycan biosynthesis.</text>
</comment>
<gene>
    <name evidence="10" type="primary">murF</name>
    <name evidence="15" type="ORF">PI23P_06660</name>
</gene>
<dbReference type="InterPro" id="IPR036615">
    <property type="entry name" value="Mur_ligase_C_dom_sf"/>
</dbReference>
<dbReference type="InterPro" id="IPR005863">
    <property type="entry name" value="UDP-N-AcMur_synth"/>
</dbReference>
<feature type="domain" description="Mur ligase central" evidence="14">
    <location>
        <begin position="96"/>
        <end position="268"/>
    </location>
</feature>
<sequence>MEIEKIYTLYSNYYLADTDTRSIRKNTVFFALKGANFNGNAFAAEALAQGASLSIIDDAAYFTGPKTILVDNVLETLQALARYHRKQLKIPVLALTGSNGKTTTKELISAVLSKKYRTTATHGNLNNHIGVPLTLLSMTPKTEIGIVEMGANHQKEIAFLCSLAAPDYGYITNFGKAHLEGFGGMEGVVMGKSELYTFLHTHQKTAFINPKDALQKEKTTDIAHVYFPESITFKSAAPFVKVAFEDLEIQSNLVGDYNYANIAAAIAIGLYFKIPKQEIKTAISEYVPSNNRSQIIHTANNQLLLDAYNANPSSMKAAVSNFANLKAAFKTVILGDMFELGTTAAEEHQEMVDFTDACCFENTYYVGALFSGTTTKNPQFKTFEALEKHLHAQPLRKNSILIKGSRGMRLERLLNVLG</sequence>
<dbReference type="SUPFAM" id="SSF53623">
    <property type="entry name" value="MurD-like peptide ligases, catalytic domain"/>
    <property type="match status" value="1"/>
</dbReference>
<dbReference type="Pfam" id="PF08245">
    <property type="entry name" value="Mur_ligase_M"/>
    <property type="match status" value="1"/>
</dbReference>
<dbReference type="GO" id="GO:0008766">
    <property type="term" value="F:UDP-N-acetylmuramoylalanyl-D-glutamyl-2,6-diaminopimelate-D-alanyl-D-alanine ligase activity"/>
    <property type="evidence" value="ECO:0007669"/>
    <property type="project" value="RHEA"/>
</dbReference>
<dbReference type="InterPro" id="IPR036565">
    <property type="entry name" value="Mur-like_cat_sf"/>
</dbReference>
<comment type="catalytic activity">
    <reaction evidence="10 11">
        <text>D-alanyl-D-alanine + UDP-N-acetyl-alpha-D-muramoyl-L-alanyl-gamma-D-glutamyl-meso-2,6-diaminopimelate + ATP = UDP-N-acetyl-alpha-D-muramoyl-L-alanyl-gamma-D-glutamyl-meso-2,6-diaminopimeloyl-D-alanyl-D-alanine + ADP + phosphate + H(+)</text>
        <dbReference type="Rhea" id="RHEA:28374"/>
        <dbReference type="ChEBI" id="CHEBI:15378"/>
        <dbReference type="ChEBI" id="CHEBI:30616"/>
        <dbReference type="ChEBI" id="CHEBI:43474"/>
        <dbReference type="ChEBI" id="CHEBI:57822"/>
        <dbReference type="ChEBI" id="CHEBI:61386"/>
        <dbReference type="ChEBI" id="CHEBI:83905"/>
        <dbReference type="ChEBI" id="CHEBI:456216"/>
        <dbReference type="EC" id="6.3.2.10"/>
    </reaction>
</comment>
<dbReference type="HAMAP" id="MF_02019">
    <property type="entry name" value="MurF"/>
    <property type="match status" value="1"/>
</dbReference>
<evidence type="ECO:0000313" key="15">
    <source>
        <dbReference type="EMBL" id="EAR12284.1"/>
    </source>
</evidence>
<dbReference type="InterPro" id="IPR035911">
    <property type="entry name" value="MurE/MurF_N"/>
</dbReference>
<keyword evidence="16" id="KW-1185">Reference proteome</keyword>
<keyword evidence="7 10" id="KW-0573">Peptidoglycan synthesis</keyword>
<dbReference type="GO" id="GO:0005737">
    <property type="term" value="C:cytoplasm"/>
    <property type="evidence" value="ECO:0007669"/>
    <property type="project" value="UniProtKB-SubCell"/>
</dbReference>
<evidence type="ECO:0000256" key="6">
    <source>
        <dbReference type="ARBA" id="ARBA00022960"/>
    </source>
</evidence>
<dbReference type="SUPFAM" id="SSF63418">
    <property type="entry name" value="MurE/MurF N-terminal domain"/>
    <property type="match status" value="1"/>
</dbReference>
<dbReference type="GO" id="GO:0005524">
    <property type="term" value="F:ATP binding"/>
    <property type="evidence" value="ECO:0007669"/>
    <property type="project" value="UniProtKB-UniRule"/>
</dbReference>
<dbReference type="AlphaFoldDB" id="A4BYP1"/>
<dbReference type="GO" id="GO:0008360">
    <property type="term" value="P:regulation of cell shape"/>
    <property type="evidence" value="ECO:0007669"/>
    <property type="project" value="UniProtKB-KW"/>
</dbReference>
<dbReference type="EMBL" id="AAOG01000002">
    <property type="protein sequence ID" value="EAR12284.1"/>
    <property type="molecule type" value="Genomic_DNA"/>
</dbReference>
<dbReference type="GO" id="GO:0009252">
    <property type="term" value="P:peptidoglycan biosynthetic process"/>
    <property type="evidence" value="ECO:0007669"/>
    <property type="project" value="UniProtKB-UniRule"/>
</dbReference>
<comment type="caution">
    <text evidence="15">The sequence shown here is derived from an EMBL/GenBank/DDBJ whole genome shotgun (WGS) entry which is preliminary data.</text>
</comment>
<keyword evidence="5 10" id="KW-0067">ATP-binding</keyword>
<keyword evidence="9 10" id="KW-0961">Cell wall biogenesis/degradation</keyword>
<evidence type="ECO:0000256" key="10">
    <source>
        <dbReference type="HAMAP-Rule" id="MF_02019"/>
    </source>
</evidence>
<dbReference type="InterPro" id="IPR051046">
    <property type="entry name" value="MurCDEF_CellWall_CoF430Synth"/>
</dbReference>
<dbReference type="GO" id="GO:0047480">
    <property type="term" value="F:UDP-N-acetylmuramoyl-tripeptide-D-alanyl-D-alanine ligase activity"/>
    <property type="evidence" value="ECO:0007669"/>
    <property type="project" value="UniProtKB-UniRule"/>
</dbReference>
<dbReference type="Proteomes" id="UP000003053">
    <property type="component" value="Unassembled WGS sequence"/>
</dbReference>
<dbReference type="Pfam" id="PF02875">
    <property type="entry name" value="Mur_ligase_C"/>
    <property type="match status" value="1"/>
</dbReference>
<dbReference type="InterPro" id="IPR004101">
    <property type="entry name" value="Mur_ligase_C"/>
</dbReference>
<dbReference type="Gene3D" id="3.40.1390.10">
    <property type="entry name" value="MurE/MurF, N-terminal domain"/>
    <property type="match status" value="1"/>
</dbReference>
<dbReference type="Gene3D" id="3.40.1190.10">
    <property type="entry name" value="Mur-like, catalytic domain"/>
    <property type="match status" value="1"/>
</dbReference>
<dbReference type="GO" id="GO:0051301">
    <property type="term" value="P:cell division"/>
    <property type="evidence" value="ECO:0007669"/>
    <property type="project" value="UniProtKB-KW"/>
</dbReference>
<evidence type="ECO:0000256" key="8">
    <source>
        <dbReference type="ARBA" id="ARBA00023306"/>
    </source>
</evidence>
<comment type="function">
    <text evidence="10 11">Involved in cell wall formation. Catalyzes the final step in the synthesis of UDP-N-acetylmuramoyl-pentapeptide, the precursor of murein.</text>
</comment>
<dbReference type="SUPFAM" id="SSF53244">
    <property type="entry name" value="MurD-like peptide ligases, peptide-binding domain"/>
    <property type="match status" value="1"/>
</dbReference>
<evidence type="ECO:0000259" key="13">
    <source>
        <dbReference type="Pfam" id="PF02875"/>
    </source>
</evidence>
<keyword evidence="4 10" id="KW-0547">Nucleotide-binding</keyword>
<evidence type="ECO:0000256" key="1">
    <source>
        <dbReference type="ARBA" id="ARBA00022490"/>
    </source>
</evidence>
<dbReference type="UniPathway" id="UPA00219"/>
<dbReference type="PANTHER" id="PTHR43024">
    <property type="entry name" value="UDP-N-ACETYLMURAMOYL-TRIPEPTIDE--D-ALANYL-D-ALANINE LIGASE"/>
    <property type="match status" value="1"/>
</dbReference>
<name>A4BYP1_9FLAO</name>
<keyword evidence="8 10" id="KW-0131">Cell cycle</keyword>
<dbReference type="InterPro" id="IPR000713">
    <property type="entry name" value="Mur_ligase_N"/>
</dbReference>
<dbReference type="HOGENOM" id="CLU_031507_1_2_10"/>
<evidence type="ECO:0000259" key="14">
    <source>
        <dbReference type="Pfam" id="PF08245"/>
    </source>
</evidence>
<dbReference type="EC" id="6.3.2.10" evidence="10 11"/>
<evidence type="ECO:0000259" key="12">
    <source>
        <dbReference type="Pfam" id="PF01225"/>
    </source>
</evidence>
<dbReference type="PANTHER" id="PTHR43024:SF1">
    <property type="entry name" value="UDP-N-ACETYLMURAMOYL-TRIPEPTIDE--D-ALANYL-D-ALANINE LIGASE"/>
    <property type="match status" value="1"/>
</dbReference>
<keyword evidence="1 10" id="KW-0963">Cytoplasm</keyword>
<evidence type="ECO:0000256" key="9">
    <source>
        <dbReference type="ARBA" id="ARBA00023316"/>
    </source>
</evidence>
<dbReference type="RefSeq" id="WP_004569952.1">
    <property type="nucleotide sequence ID" value="NZ_CH724148.1"/>
</dbReference>
<organism evidence="15 16">
    <name type="scientific">Polaribacter irgensii 23-P</name>
    <dbReference type="NCBI Taxonomy" id="313594"/>
    <lineage>
        <taxon>Bacteria</taxon>
        <taxon>Pseudomonadati</taxon>
        <taxon>Bacteroidota</taxon>
        <taxon>Flavobacteriia</taxon>
        <taxon>Flavobacteriales</taxon>
        <taxon>Flavobacteriaceae</taxon>
    </lineage>
</organism>
<protein>
    <recommendedName>
        <fullName evidence="10 11">UDP-N-acetylmuramoyl-tripeptide--D-alanyl-D-alanine ligase</fullName>
        <ecNumber evidence="10 11">6.3.2.10</ecNumber>
    </recommendedName>
    <alternativeName>
        <fullName evidence="10">D-alanyl-D-alanine-adding enzyme</fullName>
    </alternativeName>
</protein>